<evidence type="ECO:0000313" key="2">
    <source>
        <dbReference type="Proteomes" id="UP001429580"/>
    </source>
</evidence>
<organism evidence="1 2">
    <name type="scientific">Pseudochelatococcus lubricantis</name>
    <dbReference type="NCBI Taxonomy" id="1538102"/>
    <lineage>
        <taxon>Bacteria</taxon>
        <taxon>Pseudomonadati</taxon>
        <taxon>Pseudomonadota</taxon>
        <taxon>Alphaproteobacteria</taxon>
        <taxon>Hyphomicrobiales</taxon>
        <taxon>Chelatococcaceae</taxon>
        <taxon>Pseudochelatococcus</taxon>
    </lineage>
</organism>
<dbReference type="Pfam" id="PF13289">
    <property type="entry name" value="SIR2_2"/>
    <property type="match status" value="1"/>
</dbReference>
<dbReference type="RefSeq" id="WP_166956414.1">
    <property type="nucleotide sequence ID" value="NZ_JAASQI010000016.1"/>
</dbReference>
<reference evidence="1 2" key="1">
    <citation type="submission" date="2020-03" db="EMBL/GenBank/DDBJ databases">
        <title>Genomic Encyclopedia of Type Strains, Phase IV (KMG-IV): sequencing the most valuable type-strain genomes for metagenomic binning, comparative biology and taxonomic classification.</title>
        <authorList>
            <person name="Goeker M."/>
        </authorList>
    </citation>
    <scope>NUCLEOTIDE SEQUENCE [LARGE SCALE GENOMIC DNA]</scope>
    <source>
        <strain evidence="1 2">DSM 103870</strain>
    </source>
</reference>
<evidence type="ECO:0008006" key="3">
    <source>
        <dbReference type="Google" id="ProtNLM"/>
    </source>
</evidence>
<comment type="caution">
    <text evidence="1">The sequence shown here is derived from an EMBL/GenBank/DDBJ whole genome shotgun (WGS) entry which is preliminary data.</text>
</comment>
<protein>
    <recommendedName>
        <fullName evidence="3">SIR2-like domain-containing protein</fullName>
    </recommendedName>
</protein>
<keyword evidence="2" id="KW-1185">Reference proteome</keyword>
<name>A0ABX0V8Y9_9HYPH</name>
<sequence length="354" mass="38921">MLRERYNAEETVQLDKVLPNMKSGGLSTTGFLFGAGTSVEAGYPMMPGLTREVIGGLGMADRCSLDEVLDHVGLSYDAVKGEPNVEIIADHVIAHVISTHQPRFHALEVRLRELVTDVILSVGSPVLDRHVAFLTSLKTRAYGRPACVYIFTTNYDLLFELAGAETGVVVETGFIGSVERFFDPQRFAFSCGTLTNSRFSEHPVLTVRLVKLHGSVSWVSRNGRFFERHPASIAAADRRVMILPRRRKVMDTLHAPHDALFTAARGAVGADCKYLVSCGFSFGDDHINDNLLHPVVNAGRIRLFALCEYETEGMKQLKTAGAFSAGFKDGGIINGVAHSDGTDCWMFSRFVEMF</sequence>
<accession>A0ABX0V8Y9</accession>
<dbReference type="EMBL" id="JAASQI010000016">
    <property type="protein sequence ID" value="NIJ60235.1"/>
    <property type="molecule type" value="Genomic_DNA"/>
</dbReference>
<evidence type="ECO:0000313" key="1">
    <source>
        <dbReference type="EMBL" id="NIJ60235.1"/>
    </source>
</evidence>
<proteinExistence type="predicted"/>
<dbReference type="Proteomes" id="UP001429580">
    <property type="component" value="Unassembled WGS sequence"/>
</dbReference>
<gene>
    <name evidence="1" type="ORF">FHS82_004105</name>
</gene>